<evidence type="ECO:0000256" key="1">
    <source>
        <dbReference type="SAM" id="Phobius"/>
    </source>
</evidence>
<protein>
    <recommendedName>
        <fullName evidence="2">DUF5652 domain-containing protein</fullName>
    </recommendedName>
</protein>
<organism evidence="3">
    <name type="scientific">marine metagenome</name>
    <dbReference type="NCBI Taxonomy" id="408172"/>
    <lineage>
        <taxon>unclassified sequences</taxon>
        <taxon>metagenomes</taxon>
        <taxon>ecological metagenomes</taxon>
    </lineage>
</organism>
<dbReference type="AlphaFoldDB" id="A0A381R1R5"/>
<evidence type="ECO:0000259" key="2">
    <source>
        <dbReference type="Pfam" id="PF18893"/>
    </source>
</evidence>
<gene>
    <name evidence="3" type="ORF">METZ01_LOCUS38510</name>
</gene>
<feature type="domain" description="DUF5652" evidence="2">
    <location>
        <begin position="13"/>
        <end position="65"/>
    </location>
</feature>
<keyword evidence="1" id="KW-1133">Transmembrane helix</keyword>
<dbReference type="InterPro" id="IPR043712">
    <property type="entry name" value="DUF5652"/>
</dbReference>
<keyword evidence="1" id="KW-0812">Transmembrane</keyword>
<dbReference type="EMBL" id="UINC01001646">
    <property type="protein sequence ID" value="SUZ85656.1"/>
    <property type="molecule type" value="Genomic_DNA"/>
</dbReference>
<name>A0A381R1R5_9ZZZZ</name>
<proteinExistence type="predicted"/>
<accession>A0A381R1R5</accession>
<evidence type="ECO:0000313" key="3">
    <source>
        <dbReference type="EMBL" id="SUZ85656.1"/>
    </source>
</evidence>
<feature type="transmembrane region" description="Helical" evidence="1">
    <location>
        <begin position="43"/>
        <end position="64"/>
    </location>
</feature>
<sequence length="76" mass="8860">MEVLQSFGTYLEANPTMIVLLSLWEGVWTLLACWFAARNNQKLWFLAVGFLQLLGILEIIYLATQTRFFKNFNLND</sequence>
<reference evidence="3" key="1">
    <citation type="submission" date="2018-05" db="EMBL/GenBank/DDBJ databases">
        <authorList>
            <person name="Lanie J.A."/>
            <person name="Ng W.-L."/>
            <person name="Kazmierczak K.M."/>
            <person name="Andrzejewski T.M."/>
            <person name="Davidsen T.M."/>
            <person name="Wayne K.J."/>
            <person name="Tettelin H."/>
            <person name="Glass J.I."/>
            <person name="Rusch D."/>
            <person name="Podicherti R."/>
            <person name="Tsui H.-C.T."/>
            <person name="Winkler M.E."/>
        </authorList>
    </citation>
    <scope>NUCLEOTIDE SEQUENCE</scope>
</reference>
<feature type="transmembrane region" description="Helical" evidence="1">
    <location>
        <begin position="16"/>
        <end position="36"/>
    </location>
</feature>
<dbReference type="Pfam" id="PF18893">
    <property type="entry name" value="DUF5652"/>
    <property type="match status" value="1"/>
</dbReference>
<keyword evidence="1" id="KW-0472">Membrane</keyword>